<keyword evidence="8 13" id="KW-0175">Coiled coil</keyword>
<feature type="domain" description="Dynein heavy chain AAA lid" evidence="18">
    <location>
        <begin position="1215"/>
        <end position="1353"/>
    </location>
</feature>
<dbReference type="InterPro" id="IPR043160">
    <property type="entry name" value="Dynein_C_barrel"/>
</dbReference>
<dbReference type="Pfam" id="PF12780">
    <property type="entry name" value="AAA_8"/>
    <property type="match status" value="1"/>
</dbReference>
<feature type="coiled-coil region" evidence="13">
    <location>
        <begin position="766"/>
        <end position="793"/>
    </location>
</feature>
<dbReference type="FunFam" id="3.40.50.300:FF:002141">
    <property type="entry name" value="Dynein heavy chain"/>
    <property type="match status" value="1"/>
</dbReference>
<dbReference type="Pfam" id="PF18199">
    <property type="entry name" value="Dynein_C"/>
    <property type="match status" value="1"/>
</dbReference>
<dbReference type="Gene3D" id="6.10.140.1060">
    <property type="match status" value="1"/>
</dbReference>
<feature type="domain" description="Dynein heavy chain AAA module D4" evidence="16">
    <location>
        <begin position="5"/>
        <end position="225"/>
    </location>
</feature>
<dbReference type="InterPro" id="IPR024317">
    <property type="entry name" value="Dynein_heavy_chain_D4_dom"/>
</dbReference>
<keyword evidence="3" id="KW-0493">Microtubule</keyword>
<dbReference type="InterPro" id="IPR042219">
    <property type="entry name" value="AAA_lid_11_sf"/>
</dbReference>
<feature type="domain" description="Dynein heavy chain coiled coil stalk" evidence="15">
    <location>
        <begin position="238"/>
        <end position="567"/>
    </location>
</feature>
<dbReference type="EMBL" id="GBEZ01002601">
    <property type="protein sequence ID" value="JAC82471.1"/>
    <property type="molecule type" value="Transcribed_RNA"/>
</dbReference>
<dbReference type="Gene3D" id="1.10.8.720">
    <property type="entry name" value="Region D6 of dynein motor"/>
    <property type="match status" value="1"/>
</dbReference>
<gene>
    <name evidence="20" type="ORF">TSPGSL018_5657</name>
</gene>
<evidence type="ECO:0000256" key="8">
    <source>
        <dbReference type="ARBA" id="ARBA00023054"/>
    </source>
</evidence>
<evidence type="ECO:0000256" key="10">
    <source>
        <dbReference type="ARBA" id="ARBA00023175"/>
    </source>
</evidence>
<dbReference type="InterPro" id="IPR035706">
    <property type="entry name" value="AAA_9"/>
</dbReference>
<keyword evidence="2" id="KW-0963">Cytoplasm</keyword>
<evidence type="ECO:0000259" key="18">
    <source>
        <dbReference type="Pfam" id="PF18198"/>
    </source>
</evidence>
<dbReference type="InterPro" id="IPR004273">
    <property type="entry name" value="Dynein_heavy_D6_P-loop"/>
</dbReference>
<dbReference type="Gene3D" id="3.10.490.20">
    <property type="match status" value="1"/>
</dbReference>
<feature type="coiled-coil region" evidence="13">
    <location>
        <begin position="453"/>
        <end position="508"/>
    </location>
</feature>
<evidence type="ECO:0000256" key="4">
    <source>
        <dbReference type="ARBA" id="ARBA00022741"/>
    </source>
</evidence>
<keyword evidence="10" id="KW-0505">Motor protein</keyword>
<evidence type="ECO:0000256" key="7">
    <source>
        <dbReference type="ARBA" id="ARBA00023017"/>
    </source>
</evidence>
<dbReference type="GO" id="GO:0005930">
    <property type="term" value="C:axoneme"/>
    <property type="evidence" value="ECO:0007669"/>
    <property type="project" value="UniProtKB-SubCell"/>
</dbReference>
<feature type="domain" description="Dynein heavy chain region D6 P-loop" evidence="14">
    <location>
        <begin position="1066"/>
        <end position="1183"/>
    </location>
</feature>
<dbReference type="FunFam" id="1.10.8.720:FF:000001">
    <property type="entry name" value="dynein heavy chain 7, axonemal"/>
    <property type="match status" value="1"/>
</dbReference>
<dbReference type="GO" id="GO:0060271">
    <property type="term" value="P:cilium assembly"/>
    <property type="evidence" value="ECO:0007669"/>
    <property type="project" value="UniProtKB-ARBA"/>
</dbReference>
<dbReference type="Gene3D" id="3.40.50.300">
    <property type="entry name" value="P-loop containing nucleotide triphosphate hydrolases"/>
    <property type="match status" value="3"/>
</dbReference>
<accession>A0A061SIC7</accession>
<dbReference type="GO" id="GO:0030286">
    <property type="term" value="C:dynein complex"/>
    <property type="evidence" value="ECO:0007669"/>
    <property type="project" value="UniProtKB-KW"/>
</dbReference>
<evidence type="ECO:0000313" key="20">
    <source>
        <dbReference type="EMBL" id="JAC82471.1"/>
    </source>
</evidence>
<dbReference type="FunFam" id="3.40.50.300:FF:000223">
    <property type="entry name" value="Dynein heavy chain 3, axonemal"/>
    <property type="match status" value="1"/>
</dbReference>
<name>A0A061SIC7_9CHLO</name>
<evidence type="ECO:0000259" key="15">
    <source>
        <dbReference type="Pfam" id="PF12777"/>
    </source>
</evidence>
<dbReference type="InterPro" id="IPR041658">
    <property type="entry name" value="AAA_lid_11"/>
</dbReference>
<dbReference type="Pfam" id="PF12781">
    <property type="entry name" value="AAA_9"/>
    <property type="match status" value="1"/>
</dbReference>
<feature type="domain" description="Dynein heavy chain ATP-binding dynein motor region" evidence="17">
    <location>
        <begin position="597"/>
        <end position="817"/>
    </location>
</feature>
<dbReference type="Pfam" id="PF12777">
    <property type="entry name" value="MT"/>
    <property type="match status" value="1"/>
</dbReference>
<evidence type="ECO:0000256" key="3">
    <source>
        <dbReference type="ARBA" id="ARBA00022701"/>
    </source>
</evidence>
<dbReference type="FunFam" id="1.20.1270.280:FF:000001">
    <property type="entry name" value="dynein heavy chain 7, axonemal"/>
    <property type="match status" value="1"/>
</dbReference>
<evidence type="ECO:0000256" key="11">
    <source>
        <dbReference type="ARBA" id="ARBA00023212"/>
    </source>
</evidence>
<dbReference type="FunFam" id="3.10.490.20:FF:000005">
    <property type="entry name" value="Dynein axonemal heavy chain 6"/>
    <property type="match status" value="1"/>
</dbReference>
<comment type="subcellular location">
    <subcellularLocation>
        <location evidence="1">Cytoplasm</location>
        <location evidence="1">Cytoskeleton</location>
        <location evidence="1">Cilium axoneme</location>
    </subcellularLocation>
</comment>
<dbReference type="InterPro" id="IPR041228">
    <property type="entry name" value="Dynein_C"/>
</dbReference>
<evidence type="ECO:0000259" key="19">
    <source>
        <dbReference type="Pfam" id="PF18199"/>
    </source>
</evidence>
<dbReference type="PANTHER" id="PTHR22878">
    <property type="entry name" value="DYNEIN HEAVY CHAIN 6, AXONEMAL-LIKE-RELATED"/>
    <property type="match status" value="1"/>
</dbReference>
<keyword evidence="7" id="KW-0243">Dynein</keyword>
<keyword evidence="9" id="KW-0969">Cilium</keyword>
<protein>
    <submittedName>
        <fullName evidence="20">Dynein heavy chain axonemal</fullName>
    </submittedName>
</protein>
<dbReference type="GO" id="GO:0005524">
    <property type="term" value="F:ATP binding"/>
    <property type="evidence" value="ECO:0007669"/>
    <property type="project" value="UniProtKB-KW"/>
</dbReference>
<dbReference type="InterPro" id="IPR027417">
    <property type="entry name" value="P-loop_NTPase"/>
</dbReference>
<dbReference type="Gene3D" id="1.10.8.1220">
    <property type="match status" value="1"/>
</dbReference>
<evidence type="ECO:0000259" key="14">
    <source>
        <dbReference type="Pfam" id="PF03028"/>
    </source>
</evidence>
<evidence type="ECO:0000256" key="9">
    <source>
        <dbReference type="ARBA" id="ARBA00023069"/>
    </source>
</evidence>
<dbReference type="Pfam" id="PF18198">
    <property type="entry name" value="AAA_lid_11"/>
    <property type="match status" value="1"/>
</dbReference>
<evidence type="ECO:0000256" key="5">
    <source>
        <dbReference type="ARBA" id="ARBA00022794"/>
    </source>
</evidence>
<evidence type="ECO:0000256" key="2">
    <source>
        <dbReference type="ARBA" id="ARBA00022490"/>
    </source>
</evidence>
<evidence type="ECO:0000259" key="16">
    <source>
        <dbReference type="Pfam" id="PF12780"/>
    </source>
</evidence>
<dbReference type="Gene3D" id="1.20.1270.280">
    <property type="match status" value="1"/>
</dbReference>
<dbReference type="Gene3D" id="1.20.920.20">
    <property type="match status" value="1"/>
</dbReference>
<keyword evidence="11" id="KW-0206">Cytoskeleton</keyword>
<evidence type="ECO:0000256" key="1">
    <source>
        <dbReference type="ARBA" id="ARBA00004430"/>
    </source>
</evidence>
<evidence type="ECO:0000256" key="6">
    <source>
        <dbReference type="ARBA" id="ARBA00022840"/>
    </source>
</evidence>
<dbReference type="PANTHER" id="PTHR22878:SF68">
    <property type="entry name" value="DYNEIN HEAVY CHAIN 6, AXONEMAL-LIKE"/>
    <property type="match status" value="1"/>
</dbReference>
<dbReference type="SUPFAM" id="SSF52540">
    <property type="entry name" value="P-loop containing nucleoside triphosphate hydrolases"/>
    <property type="match status" value="1"/>
</dbReference>
<keyword evidence="5" id="KW-0970">Cilium biogenesis/degradation</keyword>
<dbReference type="GO" id="GO:0005874">
    <property type="term" value="C:microtubule"/>
    <property type="evidence" value="ECO:0007669"/>
    <property type="project" value="UniProtKB-KW"/>
</dbReference>
<dbReference type="FunFam" id="1.20.920.20:FF:000006">
    <property type="entry name" value="Dynein, axonemal, heavy chain 6"/>
    <property type="match status" value="1"/>
</dbReference>
<proteinExistence type="predicted"/>
<keyword evidence="6" id="KW-0067">ATP-binding</keyword>
<evidence type="ECO:0000256" key="13">
    <source>
        <dbReference type="SAM" id="Coils"/>
    </source>
</evidence>
<feature type="domain" description="Dynein heavy chain C-terminal" evidence="19">
    <location>
        <begin position="1360"/>
        <end position="1671"/>
    </location>
</feature>
<organism evidence="20">
    <name type="scientific">Tetraselmis sp. GSL018</name>
    <dbReference type="NCBI Taxonomy" id="582737"/>
    <lineage>
        <taxon>Eukaryota</taxon>
        <taxon>Viridiplantae</taxon>
        <taxon>Chlorophyta</taxon>
        <taxon>core chlorophytes</taxon>
        <taxon>Chlorodendrophyceae</taxon>
        <taxon>Chlorodendrales</taxon>
        <taxon>Chlorodendraceae</taxon>
        <taxon>Tetraselmis</taxon>
    </lineage>
</organism>
<reference evidence="20" key="1">
    <citation type="submission" date="2014-05" db="EMBL/GenBank/DDBJ databases">
        <title>The transcriptome of the halophilic microalga Tetraselmis sp. GSL018 isolated from the Great Salt Lake, Utah.</title>
        <authorList>
            <person name="Jinkerson R.E."/>
            <person name="D'Adamo S."/>
            <person name="Posewitz M.C."/>
        </authorList>
    </citation>
    <scope>NUCLEOTIDE SEQUENCE</scope>
    <source>
        <strain evidence="20">GSL018</strain>
    </source>
</reference>
<keyword evidence="12" id="KW-0966">Cell projection</keyword>
<dbReference type="InterPro" id="IPR026983">
    <property type="entry name" value="DHC"/>
</dbReference>
<dbReference type="FunFam" id="1.10.8.1220:FF:000001">
    <property type="entry name" value="Dynein axonemal heavy chain 5"/>
    <property type="match status" value="1"/>
</dbReference>
<evidence type="ECO:0000256" key="12">
    <source>
        <dbReference type="ARBA" id="ARBA00023273"/>
    </source>
</evidence>
<sequence>MLWSTRFAASMSGFQCIQIELSRGYGSNEFREDLKNLYKLAGVDGKRVVFLFSDTQIVTESFLEDINNMLNSGEVPGLFAQDEKDRMAGDVREYVEKTLGLPPTKEVCYSSFINRVRENLHIFLCMSPVGDAFRSRCRQFPSLINCCTIDWYTEWPEAALLSVSRKFLGPVDLGSDTVKDSIAQLCVHVHTTVTATSEKFWEELRRHYYTTPKSYLDLINLYISLLAEKREEMDSARDRLLNGLAKLKETNDLVDNMKEELAKLQPVLEEKSKATAVLLEQVTKDQAETEKTKLVVEAEEAEVKSQAAATKEIADDARSDLDKAMPALNAAVNALSALNKNDITEIKSFAKPPALVQMTMEAVCILKQEKPDWDTAKRMLGDSNFMKSLMEFDKDHIPENVVRKLKKYVDDPNFQPDIVAKQSNAAKSLCMWCRAMDVYHEVAKVVEPKRVKLREAEASLAAANATLKEKQDALAAVIANVESLKAQLSQAQTEQKELNDEADLTKKRLERAGKLTSALADEGVRWKETSDKFAEQIDLLVGDVFVSSACVAYYGAFTGPYRDALVSDWLGSCKAAAVPTSEAPTLRATLASPVEVRDWNIWGLPTDDVSINNGILVTRGKRWPLMIDPQGQANTWVKNMEAKSGLRVIKLTDGQYLRTLENSIRIGNPVLVEDVGEALDPALEPVLLKQTFQSGGRTLIRLGDTDIDYDPNFRFYVTTKLANPHYLPEVCIKVTIINFTVTMKGLEDQLLGDVVRKERPDLEEQKDRLVVSISNDKRQLNDLEDKILKLLKESEGNILDDEVLINTLNNSKLTSGMIQGRVKEAEQTETSINEAREFYRPAANRGSILYFVIADLALIGPMYQYSLTFFNRMFNYCIDASEKHEDVSTRLSILSDFVTKFMYNNVQRGLFEEHKLLFGFLMCVAIKRGNGTIANDAWNFFLRGAVGGHDAPETNPAPSWLSQDAWNGLAFLEKNVSGFAGIVSSFQNELQAWESFAKLDEPQEASLPDEWEERIPNEFHKLLVIRLLRDEKLVFAVANYVRQAMGAEFTEPAPWRLEDVYPDTSCRTPVIFILSTGADPTAMLQRFSHKMGWTPGERLHMISLGQGQGRIAEMMVQQAASKGDWVCLQNCHLAKSWMLDMETMVEELSREGSSTHPDFRLWLTSMPAPTFPVVVLQNGIKLTNEPPKGVKANINRTYNDMSEEGFESCAKSGPWKKLLFSLSFFHAVIQERRKFGPLGWNIRYEFNSSDLECSMMTLRMFLEEQEVIPWAALEYVVGQINYGGRVTDDNDRRCLMSILRQYITPKVLEDSYAFTVSGTYFAPPEGPLESHREYIRGLPASEAPEVFGMHPNANISYQKQESAKLLDTALSIQPRVGGGASGGKSSDEIVAEMAAGLEADLPAEMDIETEAALGLFDRTESGQLNSLSVVLGQEIDRFNRLTRVLGTSLAELQKAIRGLVVMTFELEAMFTSMLNNAVPEMWSAVAYPSLKPLASWMKDYHERIAFMRSWLQDGVPKCFWLPGFFFPQGFMTGCLQMHARKYSLPIDALSFGFEVTPHDVGAEVRAGPEDGIYVNGLWIDSARWDRSANVLEDSRPGEMFAPLPVIHFRPQEGAADEGPGEYSCPLYKTSVRAGVLSTTGQSTNFVLHVTLPIKEGTTSDYWVLQGVALLCALNT</sequence>
<dbReference type="GO" id="GO:0007018">
    <property type="term" value="P:microtubule-based movement"/>
    <property type="evidence" value="ECO:0007669"/>
    <property type="project" value="InterPro"/>
</dbReference>
<dbReference type="GO" id="GO:0008569">
    <property type="term" value="F:minus-end-directed microtubule motor activity"/>
    <property type="evidence" value="ECO:0007669"/>
    <property type="project" value="InterPro"/>
</dbReference>
<dbReference type="InterPro" id="IPR024743">
    <property type="entry name" value="Dynein_HC_stalk"/>
</dbReference>
<keyword evidence="4" id="KW-0547">Nucleotide-binding</keyword>
<dbReference type="GO" id="GO:0045505">
    <property type="term" value="F:dynein intermediate chain binding"/>
    <property type="evidence" value="ECO:0007669"/>
    <property type="project" value="InterPro"/>
</dbReference>
<dbReference type="Pfam" id="PF03028">
    <property type="entry name" value="Dynein_heavy"/>
    <property type="match status" value="1"/>
</dbReference>
<evidence type="ECO:0000259" key="17">
    <source>
        <dbReference type="Pfam" id="PF12781"/>
    </source>
</evidence>
<dbReference type="FunFam" id="3.40.50.300:FF:000362">
    <property type="entry name" value="Dynein, axonemal, heavy chain 6"/>
    <property type="match status" value="1"/>
</dbReference>
<dbReference type="GO" id="GO:0051959">
    <property type="term" value="F:dynein light intermediate chain binding"/>
    <property type="evidence" value="ECO:0007669"/>
    <property type="project" value="InterPro"/>
</dbReference>